<dbReference type="Pfam" id="PF07969">
    <property type="entry name" value="Amidohydro_3"/>
    <property type="match status" value="1"/>
</dbReference>
<dbReference type="PANTHER" id="PTHR22642">
    <property type="entry name" value="IMIDAZOLONEPROPIONASE"/>
    <property type="match status" value="1"/>
</dbReference>
<dbReference type="RefSeq" id="WP_228232067.1">
    <property type="nucleotide sequence ID" value="NZ_ARXL01000004.1"/>
</dbReference>
<accession>A0A9Q3UK80</accession>
<name>A0A9Q3UK80_9GAMM</name>
<dbReference type="InterPro" id="IPR011059">
    <property type="entry name" value="Metal-dep_hydrolase_composite"/>
</dbReference>
<dbReference type="InterPro" id="IPR033932">
    <property type="entry name" value="YtcJ-like"/>
</dbReference>
<evidence type="ECO:0000259" key="1">
    <source>
        <dbReference type="Pfam" id="PF07969"/>
    </source>
</evidence>
<proteinExistence type="predicted"/>
<feature type="domain" description="Amidohydrolase 3" evidence="1">
    <location>
        <begin position="78"/>
        <end position="573"/>
    </location>
</feature>
<gene>
    <name evidence="2" type="ORF">LL252_00085</name>
</gene>
<dbReference type="Gene3D" id="2.30.40.10">
    <property type="entry name" value="Urease, subunit C, domain 1"/>
    <property type="match status" value="1"/>
</dbReference>
<evidence type="ECO:0000313" key="2">
    <source>
        <dbReference type="EMBL" id="MCC4306952.1"/>
    </source>
</evidence>
<protein>
    <submittedName>
        <fullName evidence="2">Amidohydrolase</fullName>
    </submittedName>
</protein>
<dbReference type="InterPro" id="IPR032466">
    <property type="entry name" value="Metal_Hydrolase"/>
</dbReference>
<reference evidence="2" key="1">
    <citation type="submission" date="2021-10" db="EMBL/GenBank/DDBJ databases">
        <title>The diversity and Nitrogen Metabolism of Culturable Nitrate-Utilizing Bacteria Within the Oxygen Minimum Zone of the Changjiang (Yangtze River)Estuary.</title>
        <authorList>
            <person name="Zhang D."/>
            <person name="Zheng J."/>
            <person name="Liu S."/>
            <person name="He W."/>
        </authorList>
    </citation>
    <scope>NUCLEOTIDE SEQUENCE</scope>
    <source>
        <strain evidence="2">FXH-223</strain>
    </source>
</reference>
<sequence>MTFFERLLPAIGLAALVGCQHAPPAEPADAIWLNGPIITIDDAHPQAEAVAVRDGRIVAVGKRKAVLRYQGETTAMHDLQGRALLPGFVDAHGHVFFVGFQAMSANLLPPPDGGVTDVASMVETLKTFSKDSVLREQFGLIYGFGYDDSQLTEQRHPTREELDRVSQDQPVLVIHQSAHFGVVNSAGLKQLGITADSDNPKGGVIVKDPATGEPTGLLEENAFFMALGKLFPKMNPQQAIAMLQEGEKLYTRYGYTTLQDGRSAPMYVKIAEAAANAGALRADIVSYPDILNPGVAELMVPPFYHNVESTPQYHNHFRIGGIKLTLDGSPQGKTAWLTEPYYQPPEGKGADYAGYGVVDDDKVVEVYTQALENRWQTLTHANGDRAIDQMIMGWREAEARVPGVDVRPVLIHGQTLRKDQIPALEALGIFPSLFPMHTFYWGDWHRDSVLGPERAENISPTGWLRERGMRFTTHHDAPVALPDSMRVLDATVNRTTRSGRVLGENQKVDVMTALKAMTLWSAWQHFEEASKGSIEVGKLADFVVLSDNPLTVKPETLIDLRVEETIKEGESLYRREAGTALNAPPALGLAPALAAHDHAHRGEGHFGGDGCFAPGLEVIFQRLTGGQH</sequence>
<dbReference type="Gene3D" id="3.20.20.140">
    <property type="entry name" value="Metal-dependent hydrolases"/>
    <property type="match status" value="1"/>
</dbReference>
<dbReference type="AlphaFoldDB" id="A0A9Q3UK80"/>
<evidence type="ECO:0000313" key="3">
    <source>
        <dbReference type="Proteomes" id="UP001108027"/>
    </source>
</evidence>
<dbReference type="SUPFAM" id="SSF51556">
    <property type="entry name" value="Metallo-dependent hydrolases"/>
    <property type="match status" value="1"/>
</dbReference>
<dbReference type="EMBL" id="JAJGNA010000001">
    <property type="protein sequence ID" value="MCC4306952.1"/>
    <property type="molecule type" value="Genomic_DNA"/>
</dbReference>
<organism evidence="2 3">
    <name type="scientific">Alloalcanivorax marinus</name>
    <dbReference type="NCBI Taxonomy" id="1177169"/>
    <lineage>
        <taxon>Bacteria</taxon>
        <taxon>Pseudomonadati</taxon>
        <taxon>Pseudomonadota</taxon>
        <taxon>Gammaproteobacteria</taxon>
        <taxon>Oceanospirillales</taxon>
        <taxon>Alcanivoracaceae</taxon>
        <taxon>Alloalcanivorax</taxon>
    </lineage>
</organism>
<dbReference type="SUPFAM" id="SSF51338">
    <property type="entry name" value="Composite domain of metallo-dependent hydrolases"/>
    <property type="match status" value="1"/>
</dbReference>
<keyword evidence="3" id="KW-1185">Reference proteome</keyword>
<comment type="caution">
    <text evidence="2">The sequence shown here is derived from an EMBL/GenBank/DDBJ whole genome shotgun (WGS) entry which is preliminary data.</text>
</comment>
<dbReference type="GO" id="GO:0016810">
    <property type="term" value="F:hydrolase activity, acting on carbon-nitrogen (but not peptide) bonds"/>
    <property type="evidence" value="ECO:0007669"/>
    <property type="project" value="InterPro"/>
</dbReference>
<dbReference type="Proteomes" id="UP001108027">
    <property type="component" value="Unassembled WGS sequence"/>
</dbReference>
<dbReference type="Gene3D" id="3.10.310.70">
    <property type="match status" value="1"/>
</dbReference>
<dbReference type="PANTHER" id="PTHR22642:SF2">
    <property type="entry name" value="PROTEIN LONG AFTER FAR-RED 3"/>
    <property type="match status" value="1"/>
</dbReference>
<dbReference type="PROSITE" id="PS51257">
    <property type="entry name" value="PROKAR_LIPOPROTEIN"/>
    <property type="match status" value="1"/>
</dbReference>
<dbReference type="CDD" id="cd01300">
    <property type="entry name" value="YtcJ_like"/>
    <property type="match status" value="1"/>
</dbReference>
<dbReference type="InterPro" id="IPR013108">
    <property type="entry name" value="Amidohydro_3"/>
</dbReference>